<dbReference type="Proteomes" id="UP001174997">
    <property type="component" value="Unassembled WGS sequence"/>
</dbReference>
<dbReference type="EMBL" id="JAULSY010000081">
    <property type="protein sequence ID" value="KAK0666874.1"/>
    <property type="molecule type" value="Genomic_DNA"/>
</dbReference>
<comment type="caution">
    <text evidence="1">The sequence shown here is derived from an EMBL/GenBank/DDBJ whole genome shotgun (WGS) entry which is preliminary data.</text>
</comment>
<dbReference type="AlphaFoldDB" id="A0AA39Z9R3"/>
<name>A0AA39Z9R3_9PEZI</name>
<gene>
    <name evidence="1" type="ORF">QBC41DRAFT_397337</name>
</gene>
<organism evidence="1 2">
    <name type="scientific">Cercophora samala</name>
    <dbReference type="NCBI Taxonomy" id="330535"/>
    <lineage>
        <taxon>Eukaryota</taxon>
        <taxon>Fungi</taxon>
        <taxon>Dikarya</taxon>
        <taxon>Ascomycota</taxon>
        <taxon>Pezizomycotina</taxon>
        <taxon>Sordariomycetes</taxon>
        <taxon>Sordariomycetidae</taxon>
        <taxon>Sordariales</taxon>
        <taxon>Lasiosphaeriaceae</taxon>
        <taxon>Cercophora</taxon>
    </lineage>
</organism>
<accession>A0AA39Z9R3</accession>
<keyword evidence="2" id="KW-1185">Reference proteome</keyword>
<evidence type="ECO:0000313" key="2">
    <source>
        <dbReference type="Proteomes" id="UP001174997"/>
    </source>
</evidence>
<proteinExistence type="predicted"/>
<protein>
    <submittedName>
        <fullName evidence="1">Uncharacterized protein</fullName>
    </submittedName>
</protein>
<evidence type="ECO:0000313" key="1">
    <source>
        <dbReference type="EMBL" id="KAK0666874.1"/>
    </source>
</evidence>
<sequence>MCQTYQSQNGCHVESHPYIGASMPVLVPCPANCGLPTVPDWLEVIRCDIFSPLCPLCVQEHGPNGVLDSRPAFLGPPSPETMTESDSSENLLEALREEAIVSIQEAEYINNTEGTEPTELSLEYTELDLTDTAPVQGEVVLPEAKRFVIVEGEPEPEDMALTPTDTIVFRF</sequence>
<reference evidence="1" key="1">
    <citation type="submission" date="2023-06" db="EMBL/GenBank/DDBJ databases">
        <title>Genome-scale phylogeny and comparative genomics of the fungal order Sordariales.</title>
        <authorList>
            <consortium name="Lawrence Berkeley National Laboratory"/>
            <person name="Hensen N."/>
            <person name="Bonometti L."/>
            <person name="Westerberg I."/>
            <person name="Brannstrom I.O."/>
            <person name="Guillou S."/>
            <person name="Cros-Aarteil S."/>
            <person name="Calhoun S."/>
            <person name="Haridas S."/>
            <person name="Kuo A."/>
            <person name="Mondo S."/>
            <person name="Pangilinan J."/>
            <person name="Riley R."/>
            <person name="Labutti K."/>
            <person name="Andreopoulos B."/>
            <person name="Lipzen A."/>
            <person name="Chen C."/>
            <person name="Yanf M."/>
            <person name="Daum C."/>
            <person name="Ng V."/>
            <person name="Clum A."/>
            <person name="Steindorff A."/>
            <person name="Ohm R."/>
            <person name="Martin F."/>
            <person name="Silar P."/>
            <person name="Natvig D."/>
            <person name="Lalanne C."/>
            <person name="Gautier V."/>
            <person name="Ament-Velasquez S.L."/>
            <person name="Kruys A."/>
            <person name="Hutchinson M.I."/>
            <person name="Powell A.J."/>
            <person name="Barry K."/>
            <person name="Miller A.N."/>
            <person name="Grigoriev I.V."/>
            <person name="Debuchy R."/>
            <person name="Gladieux P."/>
            <person name="Thoren M.H."/>
            <person name="Johannesson H."/>
        </authorList>
    </citation>
    <scope>NUCLEOTIDE SEQUENCE</scope>
    <source>
        <strain evidence="1">CBS 307.81</strain>
    </source>
</reference>